<evidence type="ECO:0000313" key="2">
    <source>
        <dbReference type="EMBL" id="KAL0069457.1"/>
    </source>
</evidence>
<gene>
    <name evidence="2" type="ORF">AAF712_003486</name>
</gene>
<name>A0ABR3A7W7_9AGAR</name>
<evidence type="ECO:0000313" key="3">
    <source>
        <dbReference type="Proteomes" id="UP001437256"/>
    </source>
</evidence>
<dbReference type="Proteomes" id="UP001437256">
    <property type="component" value="Unassembled WGS sequence"/>
</dbReference>
<keyword evidence="3" id="KW-1185">Reference proteome</keyword>
<dbReference type="Gene3D" id="3.40.50.720">
    <property type="entry name" value="NAD(P)-binding Rossmann-like Domain"/>
    <property type="match status" value="2"/>
</dbReference>
<dbReference type="EMBL" id="JBBXMP010000012">
    <property type="protein sequence ID" value="KAL0069457.1"/>
    <property type="molecule type" value="Genomic_DNA"/>
</dbReference>
<evidence type="ECO:0000259" key="1">
    <source>
        <dbReference type="Pfam" id="PF05368"/>
    </source>
</evidence>
<comment type="caution">
    <text evidence="2">The sequence shown here is derived from an EMBL/GenBank/DDBJ whole genome shotgun (WGS) entry which is preliminary data.</text>
</comment>
<protein>
    <recommendedName>
        <fullName evidence="1">NmrA-like domain-containing protein</fullName>
    </recommendedName>
</protein>
<proteinExistence type="predicted"/>
<dbReference type="InterPro" id="IPR051783">
    <property type="entry name" value="NAD(P)-dependent_oxidoreduct"/>
</dbReference>
<dbReference type="InterPro" id="IPR036291">
    <property type="entry name" value="NAD(P)-bd_dom_sf"/>
</dbReference>
<organism evidence="2 3">
    <name type="scientific">Marasmius tenuissimus</name>
    <dbReference type="NCBI Taxonomy" id="585030"/>
    <lineage>
        <taxon>Eukaryota</taxon>
        <taxon>Fungi</taxon>
        <taxon>Dikarya</taxon>
        <taxon>Basidiomycota</taxon>
        <taxon>Agaricomycotina</taxon>
        <taxon>Agaricomycetes</taxon>
        <taxon>Agaricomycetidae</taxon>
        <taxon>Agaricales</taxon>
        <taxon>Marasmiineae</taxon>
        <taxon>Marasmiaceae</taxon>
        <taxon>Marasmius</taxon>
    </lineage>
</organism>
<dbReference type="SUPFAM" id="SSF51735">
    <property type="entry name" value="NAD(P)-binding Rossmann-fold domains"/>
    <property type="match status" value="2"/>
</dbReference>
<dbReference type="InterPro" id="IPR008030">
    <property type="entry name" value="NmrA-like"/>
</dbReference>
<reference evidence="2 3" key="1">
    <citation type="submission" date="2024-05" db="EMBL/GenBank/DDBJ databases">
        <title>A draft genome resource for the thread blight pathogen Marasmius tenuissimus strain MS-2.</title>
        <authorList>
            <person name="Yulfo-Soto G.E."/>
            <person name="Baruah I.K."/>
            <person name="Amoako-Attah I."/>
            <person name="Bukari Y."/>
            <person name="Meinhardt L.W."/>
            <person name="Bailey B.A."/>
            <person name="Cohen S.P."/>
        </authorList>
    </citation>
    <scope>NUCLEOTIDE SEQUENCE [LARGE SCALE GENOMIC DNA]</scope>
    <source>
        <strain evidence="2 3">MS-2</strain>
    </source>
</reference>
<sequence length="693" mass="74975">MSATTPKTIVLITGATGYIGGSVLTRLLALPDASSKFDFRAIVRNSDKAQKLKDLFGVNPIPGSHLDRELMVREASQADIVVAMADCDDMKALGAILDGLKKRYEATGKAPVMFHTSGAGGESSQVTWDDNDVAQLATIAPDAAHRPPELKVLDADHEGYVKTYIITPTATYGTPKTPLVDAGIQNTRSAFYNFMMTAAIPRGQGLIVGKGENIWPAAHIDELADVYAKLFAAVVEEKDGVPHGREGYFFVGAVEFTFNEVAEEVNKALKDFGKLKGTSTDPTPITKEECAKYFGPMTDVIYMFAGSNTRCISTRAKNQLGWKPNKIKKDLMAPRTNMSSSTTKTVVLITGATGYIGGSVLTQLLALPNASSKFEFRAIIRNSDKAQKLRDLFGVNAIQGSHLDRELMVREASQADVVLAMADCNNTEAAGAILDGLKKRYEATEKAPILVHTSGTGVLGDNACGESSDVIWDDANIAQMATIAPNAFHRPPELKVLDADQEGYVKGYIIAPSAIYGIPKSLLVDAGIQNIRTEFFTYVMTGAIPRGQGFIIGKGNNILPAAHIDEQVVDVYIKLFTAAIDDKDGIPHGKEGYFTVGADEFTFYEVAEATSKALNELGRLKGTSTDPTPITKEECAKYYGPMADTMYIFLGSNSRCISTRAKNQLGWTPKKTKKDLLASVREDVEYRLGLQDV</sequence>
<accession>A0ABR3A7W7</accession>
<feature type="domain" description="NmrA-like" evidence="1">
    <location>
        <begin position="7"/>
        <end position="86"/>
    </location>
</feature>
<dbReference type="PANTHER" id="PTHR48079">
    <property type="entry name" value="PROTEIN YEEZ"/>
    <property type="match status" value="1"/>
</dbReference>
<feature type="domain" description="NmrA-like" evidence="1">
    <location>
        <begin position="344"/>
        <end position="423"/>
    </location>
</feature>
<dbReference type="Pfam" id="PF05368">
    <property type="entry name" value="NmrA"/>
    <property type="match status" value="2"/>
</dbReference>
<dbReference type="PANTHER" id="PTHR48079:SF6">
    <property type="entry name" value="NAD(P)-BINDING DOMAIN-CONTAINING PROTEIN-RELATED"/>
    <property type="match status" value="1"/>
</dbReference>